<organism evidence="4 5">
    <name type="scientific">Catalinimonas alkaloidigena</name>
    <dbReference type="NCBI Taxonomy" id="1075417"/>
    <lineage>
        <taxon>Bacteria</taxon>
        <taxon>Pseudomonadati</taxon>
        <taxon>Bacteroidota</taxon>
        <taxon>Cytophagia</taxon>
        <taxon>Cytophagales</taxon>
        <taxon>Catalimonadaceae</taxon>
        <taxon>Catalinimonas</taxon>
    </lineage>
</organism>
<comment type="caution">
    <text evidence="2">Lacks conserved residue(s) required for the propagation of feature annotation.</text>
</comment>
<dbReference type="CDD" id="cd04496">
    <property type="entry name" value="SSB_OBF"/>
    <property type="match status" value="1"/>
</dbReference>
<evidence type="ECO:0000313" key="4">
    <source>
        <dbReference type="EMBL" id="SDL65065.1"/>
    </source>
</evidence>
<dbReference type="Gene3D" id="2.40.50.140">
    <property type="entry name" value="Nucleic acid-binding proteins"/>
    <property type="match status" value="1"/>
</dbReference>
<dbReference type="EMBL" id="FNFO01000007">
    <property type="protein sequence ID" value="SDL65065.1"/>
    <property type="molecule type" value="Genomic_DNA"/>
</dbReference>
<dbReference type="RefSeq" id="WP_089684496.1">
    <property type="nucleotide sequence ID" value="NZ_FNFO01000007.1"/>
</dbReference>
<dbReference type="PANTHER" id="PTHR10302">
    <property type="entry name" value="SINGLE-STRANDED DNA-BINDING PROTEIN"/>
    <property type="match status" value="1"/>
</dbReference>
<dbReference type="STRING" id="1075417.SAMN05421823_107157"/>
<dbReference type="PIRSF" id="PIRSF002070">
    <property type="entry name" value="SSB"/>
    <property type="match status" value="1"/>
</dbReference>
<dbReference type="InterPro" id="IPR011344">
    <property type="entry name" value="ssDNA-bd"/>
</dbReference>
<proteinExistence type="inferred from homology"/>
<reference evidence="4 5" key="1">
    <citation type="submission" date="2016-10" db="EMBL/GenBank/DDBJ databases">
        <authorList>
            <person name="de Groot N.N."/>
        </authorList>
    </citation>
    <scope>NUCLEOTIDE SEQUENCE [LARGE SCALE GENOMIC DNA]</scope>
    <source>
        <strain evidence="4 5">DSM 25186</strain>
    </source>
</reference>
<dbReference type="PROSITE" id="PS50935">
    <property type="entry name" value="SSB"/>
    <property type="match status" value="1"/>
</dbReference>
<accession>A0A1G9LUH2</accession>
<name>A0A1G9LUH2_9BACT</name>
<evidence type="ECO:0000313" key="5">
    <source>
        <dbReference type="Proteomes" id="UP000198510"/>
    </source>
</evidence>
<dbReference type="InterPro" id="IPR012340">
    <property type="entry name" value="NA-bd_OB-fold"/>
</dbReference>
<evidence type="ECO:0000256" key="3">
    <source>
        <dbReference type="PIRNR" id="PIRNR002070"/>
    </source>
</evidence>
<evidence type="ECO:0000256" key="2">
    <source>
        <dbReference type="HAMAP-Rule" id="MF_00984"/>
    </source>
</evidence>
<dbReference type="GO" id="GO:0006260">
    <property type="term" value="P:DNA replication"/>
    <property type="evidence" value="ECO:0007669"/>
    <property type="project" value="InterPro"/>
</dbReference>
<gene>
    <name evidence="4" type="ORF">SAMN05421823_107157</name>
</gene>
<dbReference type="OrthoDB" id="9809878at2"/>
<sequence>MNALRNRVMLIGKLGADPEIKQLNSSPGAAPRTLAKFSLATDEVYRNAQGEKVTETQWHSITAWGRLAEIAAQYLTKGREVAVEGKIVYRSYEDAQGNRRFSTEIVINDLLMLGQKPKAETELDPLLVA</sequence>
<dbReference type="HAMAP" id="MF_00984">
    <property type="entry name" value="SSB"/>
    <property type="match status" value="1"/>
</dbReference>
<keyword evidence="1 2" id="KW-0238">DNA-binding</keyword>
<dbReference type="AlphaFoldDB" id="A0A1G9LUH2"/>
<keyword evidence="5" id="KW-1185">Reference proteome</keyword>
<dbReference type="GO" id="GO:0003697">
    <property type="term" value="F:single-stranded DNA binding"/>
    <property type="evidence" value="ECO:0007669"/>
    <property type="project" value="UniProtKB-UniRule"/>
</dbReference>
<dbReference type="NCBIfam" id="TIGR00621">
    <property type="entry name" value="ssb"/>
    <property type="match status" value="1"/>
</dbReference>
<dbReference type="SUPFAM" id="SSF50249">
    <property type="entry name" value="Nucleic acid-binding proteins"/>
    <property type="match status" value="1"/>
</dbReference>
<dbReference type="InterPro" id="IPR000424">
    <property type="entry name" value="Primosome_PriB/ssb"/>
</dbReference>
<comment type="subunit">
    <text evidence="2">Homotetramer.</text>
</comment>
<dbReference type="GO" id="GO:0009295">
    <property type="term" value="C:nucleoid"/>
    <property type="evidence" value="ECO:0007669"/>
    <property type="project" value="TreeGrafter"/>
</dbReference>
<dbReference type="Proteomes" id="UP000198510">
    <property type="component" value="Unassembled WGS sequence"/>
</dbReference>
<dbReference type="Pfam" id="PF00436">
    <property type="entry name" value="SSB"/>
    <property type="match status" value="1"/>
</dbReference>
<protein>
    <recommendedName>
        <fullName evidence="2 3">Single-stranded DNA-binding protein</fullName>
        <shortName evidence="2">SSB</shortName>
    </recommendedName>
</protein>
<dbReference type="PANTHER" id="PTHR10302:SF0">
    <property type="entry name" value="SINGLE-STRANDED DNA-BINDING PROTEIN, MITOCHONDRIAL"/>
    <property type="match status" value="1"/>
</dbReference>
<evidence type="ECO:0000256" key="1">
    <source>
        <dbReference type="ARBA" id="ARBA00023125"/>
    </source>
</evidence>